<dbReference type="EMBL" id="CP046996">
    <property type="protein sequence ID" value="QGZ99533.1"/>
    <property type="molecule type" value="Genomic_DNA"/>
</dbReference>
<organism evidence="2 3">
    <name type="scientific">Dehalobacter restrictus</name>
    <dbReference type="NCBI Taxonomy" id="55583"/>
    <lineage>
        <taxon>Bacteria</taxon>
        <taxon>Bacillati</taxon>
        <taxon>Bacillota</taxon>
        <taxon>Clostridia</taxon>
        <taxon>Eubacteriales</taxon>
        <taxon>Desulfitobacteriaceae</taxon>
        <taxon>Dehalobacter</taxon>
    </lineage>
</organism>
<proteinExistence type="predicted"/>
<name>A0A857DE57_9FIRM</name>
<accession>A0A857DE57</accession>
<protein>
    <submittedName>
        <fullName evidence="2">Uncharacterized protein</fullName>
    </submittedName>
</protein>
<keyword evidence="1" id="KW-1133">Transmembrane helix</keyword>
<feature type="transmembrane region" description="Helical" evidence="1">
    <location>
        <begin position="20"/>
        <end position="41"/>
    </location>
</feature>
<reference evidence="2 3" key="1">
    <citation type="submission" date="2019-12" db="EMBL/GenBank/DDBJ databases">
        <title>Sequence classification of anaerobic respiratory reductive dehalogenases: First we see many, then we see few.</title>
        <authorList>
            <person name="Molenda O."/>
            <person name="Puentes Jacome L.A."/>
            <person name="Cao X."/>
            <person name="Nesbo C.L."/>
            <person name="Tang S."/>
            <person name="Morson N."/>
            <person name="Patron J."/>
            <person name="Lomheim L."/>
            <person name="Wishart D.S."/>
            <person name="Edwards E.A."/>
        </authorList>
    </citation>
    <scope>NUCLEOTIDE SEQUENCE [LARGE SCALE GENOMIC DNA]</scope>
    <source>
        <strain evidence="2 3">12DCA</strain>
    </source>
</reference>
<dbReference type="RefSeq" id="WP_025205111.1">
    <property type="nucleotide sequence ID" value="NZ_CP046996.1"/>
</dbReference>
<sequence>MKRMLLFLPIFDYLKTRRNLAKKILISLIPALIVIIYALFFNVRNGINISEVFMNFVSVQINAVAILISFSLAIITILVSADNNNVRRLKEQEVTEGEYKPLDGKPLTLFQVLLSNITYNVFIEIVYLAILIGFIFLQTVLPIEAIKYLTGMSIFFIIHILHVLLESVVQMYLTFWEDKSKA</sequence>
<feature type="transmembrane region" description="Helical" evidence="1">
    <location>
        <begin position="121"/>
        <end position="141"/>
    </location>
</feature>
<dbReference type="Proteomes" id="UP000430508">
    <property type="component" value="Chromosome"/>
</dbReference>
<feature type="transmembrane region" description="Helical" evidence="1">
    <location>
        <begin position="61"/>
        <end position="81"/>
    </location>
</feature>
<gene>
    <name evidence="2" type="ORF">GQ588_02130</name>
</gene>
<feature type="transmembrane region" description="Helical" evidence="1">
    <location>
        <begin position="153"/>
        <end position="175"/>
    </location>
</feature>
<evidence type="ECO:0000313" key="3">
    <source>
        <dbReference type="Proteomes" id="UP000430508"/>
    </source>
</evidence>
<keyword evidence="1" id="KW-0472">Membrane</keyword>
<keyword evidence="1" id="KW-0812">Transmembrane</keyword>
<dbReference type="AlphaFoldDB" id="A0A857DE57"/>
<evidence type="ECO:0000313" key="2">
    <source>
        <dbReference type="EMBL" id="QGZ99533.1"/>
    </source>
</evidence>
<evidence type="ECO:0000256" key="1">
    <source>
        <dbReference type="SAM" id="Phobius"/>
    </source>
</evidence>